<dbReference type="STRING" id="1912961.BU204_06080"/>
<comment type="caution">
    <text evidence="3">The sequence shown here is derived from an EMBL/GenBank/DDBJ whole genome shotgun (WGS) entry which is preliminary data.</text>
</comment>
<protein>
    <submittedName>
        <fullName evidence="3">Uncharacterized protein</fullName>
    </submittedName>
</protein>
<evidence type="ECO:0000313" key="3">
    <source>
        <dbReference type="EMBL" id="OLF18517.1"/>
    </source>
</evidence>
<keyword evidence="2" id="KW-1133">Transmembrane helix</keyword>
<evidence type="ECO:0000313" key="4">
    <source>
        <dbReference type="Proteomes" id="UP000185596"/>
    </source>
</evidence>
<feature type="compositionally biased region" description="Gly residues" evidence="1">
    <location>
        <begin position="134"/>
        <end position="148"/>
    </location>
</feature>
<keyword evidence="2" id="KW-0472">Membrane</keyword>
<dbReference type="Proteomes" id="UP000185596">
    <property type="component" value="Unassembled WGS sequence"/>
</dbReference>
<organism evidence="3 4">
    <name type="scientific">Actinophytocola xanthii</name>
    <dbReference type="NCBI Taxonomy" id="1912961"/>
    <lineage>
        <taxon>Bacteria</taxon>
        <taxon>Bacillati</taxon>
        <taxon>Actinomycetota</taxon>
        <taxon>Actinomycetes</taxon>
        <taxon>Pseudonocardiales</taxon>
        <taxon>Pseudonocardiaceae</taxon>
    </lineage>
</organism>
<dbReference type="EMBL" id="MSIE01000007">
    <property type="protein sequence ID" value="OLF18517.1"/>
    <property type="molecule type" value="Genomic_DNA"/>
</dbReference>
<keyword evidence="2" id="KW-0812">Transmembrane</keyword>
<keyword evidence="4" id="KW-1185">Reference proteome</keyword>
<feature type="transmembrane region" description="Helical" evidence="2">
    <location>
        <begin position="49"/>
        <end position="70"/>
    </location>
</feature>
<evidence type="ECO:0000256" key="2">
    <source>
        <dbReference type="SAM" id="Phobius"/>
    </source>
</evidence>
<reference evidence="3 4" key="1">
    <citation type="submission" date="2016-12" db="EMBL/GenBank/DDBJ databases">
        <title>The draft genome sequence of Actinophytocola sp. 11-183.</title>
        <authorList>
            <person name="Wang W."/>
            <person name="Yuan L."/>
        </authorList>
    </citation>
    <scope>NUCLEOTIDE SEQUENCE [LARGE SCALE GENOMIC DNA]</scope>
    <source>
        <strain evidence="3 4">11-183</strain>
    </source>
</reference>
<dbReference type="OrthoDB" id="3699588at2"/>
<dbReference type="RefSeq" id="WP_075124544.1">
    <property type="nucleotide sequence ID" value="NZ_MSIE01000007.1"/>
</dbReference>
<proteinExistence type="predicted"/>
<evidence type="ECO:0000256" key="1">
    <source>
        <dbReference type="SAM" id="MobiDB-lite"/>
    </source>
</evidence>
<feature type="region of interest" description="Disordered" evidence="1">
    <location>
        <begin position="132"/>
        <end position="161"/>
    </location>
</feature>
<gene>
    <name evidence="3" type="ORF">BU204_06080</name>
</gene>
<sequence length="220" mass="22683">MNTDQRERFEDRLLVALREIVAERAAAAPAEVEQPRAVPVRPVRWRPRLALAVGATALGAAAAVVLPSVLGGDSAYAVARQEDGTIRVEIRQVSDAQGLERRLAELGIPAEVDYLPDGQVCRQPRYAEAAAGAMAGGSGGGGPGGDSGGEGDHRADYSGGSASFTLRPADFASGETLVIATAGRQSLSAIEVAVVEGPVLPCVPVSAEDQRPVRPGGPTR</sequence>
<accession>A0A1Q8CVY0</accession>
<name>A0A1Q8CVY0_9PSEU</name>
<dbReference type="AlphaFoldDB" id="A0A1Q8CVY0"/>